<organism evidence="2 3">
    <name type="scientific">Streptomyces orinoci</name>
    <name type="common">Streptoverticillium orinoci</name>
    <dbReference type="NCBI Taxonomy" id="67339"/>
    <lineage>
        <taxon>Bacteria</taxon>
        <taxon>Bacillati</taxon>
        <taxon>Actinomycetota</taxon>
        <taxon>Actinomycetes</taxon>
        <taxon>Kitasatosporales</taxon>
        <taxon>Streptomycetaceae</taxon>
        <taxon>Streptomyces</taxon>
    </lineage>
</organism>
<feature type="region of interest" description="Disordered" evidence="1">
    <location>
        <begin position="136"/>
        <end position="187"/>
    </location>
</feature>
<dbReference type="Pfam" id="PF13424">
    <property type="entry name" value="TPR_12"/>
    <property type="match status" value="3"/>
</dbReference>
<dbReference type="Gene3D" id="1.25.40.10">
    <property type="entry name" value="Tetratricopeptide repeat domain"/>
    <property type="match status" value="2"/>
</dbReference>
<dbReference type="RefSeq" id="WP_109279103.1">
    <property type="nucleotide sequence ID" value="NZ_JBFAUK010000029.1"/>
</dbReference>
<feature type="compositionally biased region" description="Gly residues" evidence="1">
    <location>
        <begin position="204"/>
        <end position="227"/>
    </location>
</feature>
<dbReference type="SUPFAM" id="SSF69318">
    <property type="entry name" value="Integrin alpha N-terminal domain"/>
    <property type="match status" value="1"/>
</dbReference>
<feature type="compositionally biased region" description="Gly residues" evidence="1">
    <location>
        <begin position="138"/>
        <end position="154"/>
    </location>
</feature>
<accession>A0ABV3K4Z9</accession>
<dbReference type="PANTHER" id="PTHR19959">
    <property type="entry name" value="KINESIN LIGHT CHAIN"/>
    <property type="match status" value="1"/>
</dbReference>
<dbReference type="Proteomes" id="UP001552594">
    <property type="component" value="Unassembled WGS sequence"/>
</dbReference>
<name>A0ABV3K4Z9_STRON</name>
<keyword evidence="3" id="KW-1185">Reference proteome</keyword>
<protein>
    <submittedName>
        <fullName evidence="2">Tetratricopeptide repeat protein</fullName>
    </submittedName>
</protein>
<dbReference type="EMBL" id="JBFAUK010000029">
    <property type="protein sequence ID" value="MEV5510233.1"/>
    <property type="molecule type" value="Genomic_DNA"/>
</dbReference>
<dbReference type="InterPro" id="IPR028994">
    <property type="entry name" value="Integrin_alpha_N"/>
</dbReference>
<evidence type="ECO:0000313" key="3">
    <source>
        <dbReference type="Proteomes" id="UP001552594"/>
    </source>
</evidence>
<dbReference type="InterPro" id="IPR011990">
    <property type="entry name" value="TPR-like_helical_dom_sf"/>
</dbReference>
<feature type="region of interest" description="Disordered" evidence="1">
    <location>
        <begin position="825"/>
        <end position="846"/>
    </location>
</feature>
<evidence type="ECO:0000313" key="2">
    <source>
        <dbReference type="EMBL" id="MEV5510233.1"/>
    </source>
</evidence>
<feature type="compositionally biased region" description="Gly residues" evidence="1">
    <location>
        <begin position="81"/>
        <end position="92"/>
    </location>
</feature>
<evidence type="ECO:0000256" key="1">
    <source>
        <dbReference type="SAM" id="MobiDB-lite"/>
    </source>
</evidence>
<feature type="compositionally biased region" description="Gly residues" evidence="1">
    <location>
        <begin position="101"/>
        <end position="119"/>
    </location>
</feature>
<dbReference type="SUPFAM" id="SSF48452">
    <property type="entry name" value="TPR-like"/>
    <property type="match status" value="2"/>
</dbReference>
<gene>
    <name evidence="2" type="ORF">AB0L16_28050</name>
</gene>
<comment type="caution">
    <text evidence="2">The sequence shown here is derived from an EMBL/GenBank/DDBJ whole genome shotgun (WGS) entry which is preliminary data.</text>
</comment>
<feature type="compositionally biased region" description="Gly residues" evidence="1">
    <location>
        <begin position="163"/>
        <end position="187"/>
    </location>
</feature>
<proteinExistence type="predicted"/>
<feature type="compositionally biased region" description="Low complexity" evidence="1">
    <location>
        <begin position="234"/>
        <end position="247"/>
    </location>
</feature>
<dbReference type="PANTHER" id="PTHR19959:SF119">
    <property type="entry name" value="FUNGAL LIPASE-LIKE DOMAIN-CONTAINING PROTEIN"/>
    <property type="match status" value="1"/>
</dbReference>
<sequence length="1366" mass="144635">MSLPVQWLYIRDTIKVNDQLRQEIEAETAFHKLPPGAVLALVAREITHDQGYVLGVQDHPLLLVAETYSGNGGAIDTSGRPGPGGTTGTTGDRGGHRIDGQNGGPGGPGGSDAGPGGPGSPITLLAGQVTGLRLIARGGRGGAGGTGGRGGAGLDGHRPNKGGIDGTDPGDGGAGGHGGNGSTGGPGAAIVAEFITQSGLTADGSGGDAGPAGPGGAGGKGGGGNNGRGDDGPHGAPGSPGTAGPAVAPLLTAHAEGDWWALVRDRLGDNARAWADYRTRVGEYHFRGFAPGDPQKSGHRPLAGREFDRALVLWPGQAQAAELSRYVAANLSPIGQPYDLDLRPDFPQFEKVVTDYDTMVKSLFDNGLNLLLKAKDAGEKKQRLLADISHIDGMRTVLADEKNAAVLGVAEATARRDEALRRVRVNQAAIDAVLDQMDKERMEFPIGQVVSTVGAAATAVAGLVAFFALLAAETETRTAMPSSSADVEAAARYAAAAHLALGRAEAVQQFDLTTGTYQGQYLVEWMDWSDPGNPTPKADKKDDMGGLKDLLGVGKDIVDLGKTLNDLRIAEVSPGTAAQHKQLVQRQLELIADLNLAKLDLAQKNALVDLAQARIALNEQDRTTLHNVQEGWEADIGQESAIARMVIAQTQVFMDVLIKFAFMANRALDLWTFSAYAPKFSFDIGHLPPDDVENAYQPLSRGDDSRVLGLLNEYLTTWSRMPELVLLRDAYNTYENQLDSHNLRLTITTPAVLDALRTTGTATFEVTLDDFPAHLSELKTDGVHIGLVGATGNAKHIPVSVRHGGEAVNRLRDGSLIHLHAPARRGTDDATLDDSEPDYPVGSRPSFWGRSPATTWQISIDPDDARRTGLSLAGLSALKVSLFTRHYDAGTVTGPPPAPMTVQADFEGNGHPDTAEWHPDNGNWTVHLSTGSTVTVPWGRAGDFPVPADYDGDGKDEPAVWRPSNGKVYARPLASGPGTIRPYADPAYRPVPADHPGMARFAQACAVRAARLSEAGRAAETLAVARQARDTYRKLADADGSYTTALASASVFLGGYAQNAGLMTEAVTVTQEAVALYRRLADRPDLAWALENLAFRLSAANQPSGAVDAEREARDLYDRLAQTDPHAYQPRLANADVFLGAFLTQAGRHDEAITATRAGVDVYRRLADQPHLAWALFNLAYRCSAAGQSAAAVDAQRESRDVYAQLAQTDPTTYRPELANADVFLGAFLQQAGRHDEAIAAGSAGVDLYRQLADTPHLAWALENLAYRCSAAGRPSGAVDAEREARDLYDRLAQADPATHRPELANAALLLAGFLVQANRRAEARPAAQQAVDLYEQLAKGNPAVYGERLKEARQLRDSLPSGSPA</sequence>
<feature type="region of interest" description="Disordered" evidence="1">
    <location>
        <begin position="199"/>
        <end position="247"/>
    </location>
</feature>
<feature type="region of interest" description="Disordered" evidence="1">
    <location>
        <begin position="73"/>
        <end position="124"/>
    </location>
</feature>
<reference evidence="2 3" key="1">
    <citation type="submission" date="2024-06" db="EMBL/GenBank/DDBJ databases">
        <title>The Natural Products Discovery Center: Release of the First 8490 Sequenced Strains for Exploring Actinobacteria Biosynthetic Diversity.</title>
        <authorList>
            <person name="Kalkreuter E."/>
            <person name="Kautsar S.A."/>
            <person name="Yang D."/>
            <person name="Bader C.D."/>
            <person name="Teijaro C.N."/>
            <person name="Fluegel L."/>
            <person name="Davis C.M."/>
            <person name="Simpson J.R."/>
            <person name="Lauterbach L."/>
            <person name="Steele A.D."/>
            <person name="Gui C."/>
            <person name="Meng S."/>
            <person name="Li G."/>
            <person name="Viehrig K."/>
            <person name="Ye F."/>
            <person name="Su P."/>
            <person name="Kiefer A.F."/>
            <person name="Nichols A."/>
            <person name="Cepeda A.J."/>
            <person name="Yan W."/>
            <person name="Fan B."/>
            <person name="Jiang Y."/>
            <person name="Adhikari A."/>
            <person name="Zheng C.-J."/>
            <person name="Schuster L."/>
            <person name="Cowan T.M."/>
            <person name="Smanski M.J."/>
            <person name="Chevrette M.G."/>
            <person name="De Carvalho L.P.S."/>
            <person name="Shen B."/>
        </authorList>
    </citation>
    <scope>NUCLEOTIDE SEQUENCE [LARGE SCALE GENOMIC DNA]</scope>
    <source>
        <strain evidence="2 3">NPDC052347</strain>
    </source>
</reference>